<proteinExistence type="predicted"/>
<evidence type="ECO:0000313" key="2">
    <source>
        <dbReference type="Proteomes" id="UP000036367"/>
    </source>
</evidence>
<name>A0A0J1BEX3_RHOIS</name>
<comment type="caution">
    <text evidence="1">The sequence shown here is derived from an EMBL/GenBank/DDBJ whole genome shotgun (WGS) entry which is preliminary data.</text>
</comment>
<dbReference type="EMBL" id="LECT01000023">
    <property type="protein sequence ID" value="KLU05080.1"/>
    <property type="molecule type" value="Genomic_DNA"/>
</dbReference>
<organism evidence="1 2">
    <name type="scientific">Rhodopirellula islandica</name>
    <dbReference type="NCBI Taxonomy" id="595434"/>
    <lineage>
        <taxon>Bacteria</taxon>
        <taxon>Pseudomonadati</taxon>
        <taxon>Planctomycetota</taxon>
        <taxon>Planctomycetia</taxon>
        <taxon>Pirellulales</taxon>
        <taxon>Pirellulaceae</taxon>
        <taxon>Rhodopirellula</taxon>
    </lineage>
</organism>
<evidence type="ECO:0000313" key="1">
    <source>
        <dbReference type="EMBL" id="KLU05080.1"/>
    </source>
</evidence>
<reference evidence="1" key="1">
    <citation type="submission" date="2015-05" db="EMBL/GenBank/DDBJ databases">
        <title>Permanent draft genome of Rhodopirellula islandicus K833.</title>
        <authorList>
            <person name="Kizina J."/>
            <person name="Richter M."/>
            <person name="Glockner F.O."/>
            <person name="Harder J."/>
        </authorList>
    </citation>
    <scope>NUCLEOTIDE SEQUENCE [LARGE SCALE GENOMIC DNA]</scope>
    <source>
        <strain evidence="1">K833</strain>
    </source>
</reference>
<protein>
    <submittedName>
        <fullName evidence="1">Uncharacterized protein</fullName>
    </submittedName>
</protein>
<dbReference type="PATRIC" id="fig|595434.4.peg.2711"/>
<keyword evidence="2" id="KW-1185">Reference proteome</keyword>
<accession>A0A0J1BEX3</accession>
<gene>
    <name evidence="1" type="ORF">RISK_002842</name>
</gene>
<sequence length="52" mass="5842">MSGKGPSQFDRTGRLSMTSGVQRALSIEYLTSEGLLNLEERWHSFASLRRIA</sequence>
<dbReference type="AlphaFoldDB" id="A0A0J1BEX3"/>
<dbReference type="Proteomes" id="UP000036367">
    <property type="component" value="Unassembled WGS sequence"/>
</dbReference>